<dbReference type="RefSeq" id="WP_344828302.1">
    <property type="nucleotide sequence ID" value="NZ_BAABEZ010000024.1"/>
</dbReference>
<keyword evidence="2" id="KW-1185">Reference proteome</keyword>
<dbReference type="Proteomes" id="UP001501410">
    <property type="component" value="Unassembled WGS sequence"/>
</dbReference>
<name>A0ABP8N0Z1_9BACT</name>
<gene>
    <name evidence="1" type="ORF">GCM10023092_27180</name>
</gene>
<evidence type="ECO:0000313" key="1">
    <source>
        <dbReference type="EMBL" id="GAA4458611.1"/>
    </source>
</evidence>
<proteinExistence type="predicted"/>
<reference evidence="2" key="1">
    <citation type="journal article" date="2019" name="Int. J. Syst. Evol. Microbiol.">
        <title>The Global Catalogue of Microorganisms (GCM) 10K type strain sequencing project: providing services to taxonomists for standard genome sequencing and annotation.</title>
        <authorList>
            <consortium name="The Broad Institute Genomics Platform"/>
            <consortium name="The Broad Institute Genome Sequencing Center for Infectious Disease"/>
            <person name="Wu L."/>
            <person name="Ma J."/>
        </authorList>
    </citation>
    <scope>NUCLEOTIDE SEQUENCE [LARGE SCALE GENOMIC DNA]</scope>
    <source>
        <strain evidence="2">JCM 31921</strain>
    </source>
</reference>
<accession>A0ABP8N0Z1</accession>
<sequence>MKKTHQVTLTPLTKDTAPEPDFQVCKKCGEKKEKDAFRKANLWRAKVCIECDYATKKAKTDALRKEKDIYGFF</sequence>
<evidence type="ECO:0000313" key="2">
    <source>
        <dbReference type="Proteomes" id="UP001501410"/>
    </source>
</evidence>
<comment type="caution">
    <text evidence="1">The sequence shown here is derived from an EMBL/GenBank/DDBJ whole genome shotgun (WGS) entry which is preliminary data.</text>
</comment>
<protein>
    <submittedName>
        <fullName evidence="1">Uncharacterized protein</fullName>
    </submittedName>
</protein>
<organism evidence="1 2">
    <name type="scientific">Rurimicrobium arvi</name>
    <dbReference type="NCBI Taxonomy" id="2049916"/>
    <lineage>
        <taxon>Bacteria</taxon>
        <taxon>Pseudomonadati</taxon>
        <taxon>Bacteroidota</taxon>
        <taxon>Chitinophagia</taxon>
        <taxon>Chitinophagales</taxon>
        <taxon>Chitinophagaceae</taxon>
        <taxon>Rurimicrobium</taxon>
    </lineage>
</organism>
<dbReference type="EMBL" id="BAABEZ010000024">
    <property type="protein sequence ID" value="GAA4458611.1"/>
    <property type="molecule type" value="Genomic_DNA"/>
</dbReference>